<keyword evidence="5" id="KW-0325">Glycoprotein</keyword>
<evidence type="ECO:0000313" key="13">
    <source>
        <dbReference type="Proteomes" id="UP001433268"/>
    </source>
</evidence>
<evidence type="ECO:0000256" key="2">
    <source>
        <dbReference type="ARBA" id="ARBA00004613"/>
    </source>
</evidence>
<comment type="caution">
    <text evidence="12">The sequence shown here is derived from an EMBL/GenBank/DDBJ whole genome shotgun (WGS) entry which is preliminary data.</text>
</comment>
<comment type="caution">
    <text evidence="9">Lacks conserved residue(s) required for the propagation of feature annotation.</text>
</comment>
<dbReference type="Proteomes" id="UP001433268">
    <property type="component" value="Unassembled WGS sequence"/>
</dbReference>
<dbReference type="EMBL" id="JAQQWN010000005">
    <property type="protein sequence ID" value="KAK8084806.1"/>
    <property type="molecule type" value="Genomic_DNA"/>
</dbReference>
<keyword evidence="9" id="KW-0349">Heme</keyword>
<keyword evidence="9" id="KW-0479">Metal-binding</keyword>
<sequence length="117" mass="12058">MRHHLAAIWCAATVLELLLVVGALADKGGDGGNGYAYAYAYGDNSGGNACLMVAVKRVPKCAQKCFMKGAPSIGCEGIDFACQCSQQASMMAAIEGCVKDGCPSEKYQEVIDGGQAG</sequence>
<dbReference type="RefSeq" id="XP_066669315.1">
    <property type="nucleotide sequence ID" value="XM_066810392.1"/>
</dbReference>
<evidence type="ECO:0000256" key="10">
    <source>
        <dbReference type="SAM" id="SignalP"/>
    </source>
</evidence>
<evidence type="ECO:0000256" key="5">
    <source>
        <dbReference type="ARBA" id="ARBA00022622"/>
    </source>
</evidence>
<evidence type="ECO:0000256" key="1">
    <source>
        <dbReference type="ARBA" id="ARBA00004589"/>
    </source>
</evidence>
<keyword evidence="4" id="KW-0964">Secreted</keyword>
<keyword evidence="5" id="KW-0472">Membrane</keyword>
<feature type="signal peptide" evidence="10">
    <location>
        <begin position="1"/>
        <end position="25"/>
    </location>
</feature>
<dbReference type="PROSITE" id="PS52012">
    <property type="entry name" value="CFEM"/>
    <property type="match status" value="1"/>
</dbReference>
<evidence type="ECO:0000256" key="6">
    <source>
        <dbReference type="ARBA" id="ARBA00022729"/>
    </source>
</evidence>
<feature type="chain" id="PRO_5045712649" evidence="10">
    <location>
        <begin position="26"/>
        <end position="117"/>
    </location>
</feature>
<evidence type="ECO:0000256" key="3">
    <source>
        <dbReference type="ARBA" id="ARBA00010031"/>
    </source>
</evidence>
<keyword evidence="13" id="KW-1185">Reference proteome</keyword>
<dbReference type="GeneID" id="92043452"/>
<evidence type="ECO:0000259" key="11">
    <source>
        <dbReference type="PROSITE" id="PS52012"/>
    </source>
</evidence>
<comment type="similarity">
    <text evidence="3">Belongs to the RBT5 family.</text>
</comment>
<keyword evidence="7 9" id="KW-1015">Disulfide bond</keyword>
<evidence type="ECO:0000256" key="9">
    <source>
        <dbReference type="PROSITE-ProRule" id="PRU01356"/>
    </source>
</evidence>
<feature type="disulfide bond" evidence="9">
    <location>
        <begin position="75"/>
        <end position="82"/>
    </location>
</feature>
<keyword evidence="8" id="KW-0449">Lipoprotein</keyword>
<proteinExistence type="inferred from homology"/>
<organism evidence="12 13">
    <name type="scientific">Apiospora hydei</name>
    <dbReference type="NCBI Taxonomy" id="1337664"/>
    <lineage>
        <taxon>Eukaryota</taxon>
        <taxon>Fungi</taxon>
        <taxon>Dikarya</taxon>
        <taxon>Ascomycota</taxon>
        <taxon>Pezizomycotina</taxon>
        <taxon>Sordariomycetes</taxon>
        <taxon>Xylariomycetidae</taxon>
        <taxon>Amphisphaeriales</taxon>
        <taxon>Apiosporaceae</taxon>
        <taxon>Apiospora</taxon>
    </lineage>
</organism>
<evidence type="ECO:0000256" key="4">
    <source>
        <dbReference type="ARBA" id="ARBA00022525"/>
    </source>
</evidence>
<comment type="subcellular location">
    <subcellularLocation>
        <location evidence="1">Membrane</location>
        <topology evidence="1">Lipid-anchor</topology>
        <topology evidence="1">GPI-anchor</topology>
    </subcellularLocation>
    <subcellularLocation>
        <location evidence="2">Secreted</location>
    </subcellularLocation>
</comment>
<keyword evidence="6 10" id="KW-0732">Signal</keyword>
<accession>A0ABR1WMN6</accession>
<feature type="binding site" description="axial binding residue" evidence="9">
    <location>
        <position position="79"/>
    </location>
    <ligand>
        <name>heme</name>
        <dbReference type="ChEBI" id="CHEBI:30413"/>
    </ligand>
    <ligandPart>
        <name>Fe</name>
        <dbReference type="ChEBI" id="CHEBI:18248"/>
    </ligandPart>
</feature>
<evidence type="ECO:0000256" key="8">
    <source>
        <dbReference type="ARBA" id="ARBA00023288"/>
    </source>
</evidence>
<feature type="domain" description="CFEM" evidence="11">
    <location>
        <begin position="33"/>
        <end position="117"/>
    </location>
</feature>
<evidence type="ECO:0000256" key="7">
    <source>
        <dbReference type="ARBA" id="ARBA00023157"/>
    </source>
</evidence>
<gene>
    <name evidence="12" type="ORF">PG997_006077</name>
</gene>
<dbReference type="Pfam" id="PF05730">
    <property type="entry name" value="CFEM"/>
    <property type="match status" value="1"/>
</dbReference>
<name>A0ABR1WMN6_9PEZI</name>
<evidence type="ECO:0000313" key="12">
    <source>
        <dbReference type="EMBL" id="KAK8084806.1"/>
    </source>
</evidence>
<reference evidence="12 13" key="1">
    <citation type="submission" date="2023-01" db="EMBL/GenBank/DDBJ databases">
        <title>Analysis of 21 Apiospora genomes using comparative genomics revels a genus with tremendous synthesis potential of carbohydrate active enzymes and secondary metabolites.</title>
        <authorList>
            <person name="Sorensen T."/>
        </authorList>
    </citation>
    <scope>NUCLEOTIDE SEQUENCE [LARGE SCALE GENOMIC DNA]</scope>
    <source>
        <strain evidence="12 13">CBS 114990</strain>
    </source>
</reference>
<keyword evidence="5" id="KW-0336">GPI-anchor</keyword>
<dbReference type="InterPro" id="IPR008427">
    <property type="entry name" value="Extracellular_membr_CFEM_dom"/>
</dbReference>
<protein>
    <submittedName>
        <fullName evidence="12">MAC1 interacting protein 1</fullName>
    </submittedName>
</protein>
<keyword evidence="9" id="KW-0408">Iron</keyword>